<dbReference type="Pfam" id="PF13749">
    <property type="entry name" value="HATPase_c_4"/>
    <property type="match status" value="1"/>
</dbReference>
<evidence type="ECO:0000313" key="1">
    <source>
        <dbReference type="EMBL" id="OZG62111.1"/>
    </source>
</evidence>
<protein>
    <submittedName>
        <fullName evidence="1">DNA-binding protein</fullName>
    </submittedName>
</protein>
<dbReference type="InterPro" id="IPR011991">
    <property type="entry name" value="ArsR-like_HTH"/>
</dbReference>
<keyword evidence="1" id="KW-0238">DNA-binding</keyword>
<dbReference type="Proteomes" id="UP000216074">
    <property type="component" value="Unassembled WGS sequence"/>
</dbReference>
<dbReference type="GO" id="GO:0003677">
    <property type="term" value="F:DNA binding"/>
    <property type="evidence" value="ECO:0007669"/>
    <property type="project" value="UniProtKB-KW"/>
</dbReference>
<dbReference type="PANTHER" id="PTHR30595:SF6">
    <property type="entry name" value="SCHLAFEN ALBA-2 DOMAIN-CONTAINING PROTEIN"/>
    <property type="match status" value="1"/>
</dbReference>
<dbReference type="AlphaFoldDB" id="A0A261FSE7"/>
<dbReference type="InterPro" id="IPR036390">
    <property type="entry name" value="WH_DNA-bd_sf"/>
</dbReference>
<evidence type="ECO:0000313" key="2">
    <source>
        <dbReference type="Proteomes" id="UP000216074"/>
    </source>
</evidence>
<accession>A0A261FSE7</accession>
<dbReference type="EMBL" id="MWWY01000049">
    <property type="protein sequence ID" value="OZG62111.1"/>
    <property type="molecule type" value="Genomic_DNA"/>
</dbReference>
<dbReference type="PANTHER" id="PTHR30595">
    <property type="entry name" value="GLPR-RELATED TRANSCRIPTIONAL REPRESSOR"/>
    <property type="match status" value="1"/>
</dbReference>
<dbReference type="InterPro" id="IPR036388">
    <property type="entry name" value="WH-like_DNA-bd_sf"/>
</dbReference>
<comment type="caution">
    <text evidence="1">The sequence shown here is derived from an EMBL/GenBank/DDBJ whole genome shotgun (WGS) entry which is preliminary data.</text>
</comment>
<dbReference type="Gene3D" id="1.10.10.10">
    <property type="entry name" value="Winged helix-like DNA-binding domain superfamily/Winged helix DNA-binding domain"/>
    <property type="match status" value="1"/>
</dbReference>
<reference evidence="1 2" key="1">
    <citation type="journal article" date="2017" name="BMC Genomics">
        <title>Comparative genomic and phylogenomic analyses of the Bifidobacteriaceae family.</title>
        <authorList>
            <person name="Lugli G.A."/>
            <person name="Milani C."/>
            <person name="Turroni F."/>
            <person name="Duranti S."/>
            <person name="Mancabelli L."/>
            <person name="Mangifesta M."/>
            <person name="Ferrario C."/>
            <person name="Modesto M."/>
            <person name="Mattarelli P."/>
            <person name="Jiri K."/>
            <person name="van Sinderen D."/>
            <person name="Ventura M."/>
        </authorList>
    </citation>
    <scope>NUCLEOTIDE SEQUENCE [LARGE SCALE GENOMIC DNA]</scope>
    <source>
        <strain evidence="1 2">DSM 100202</strain>
    </source>
</reference>
<dbReference type="Gene3D" id="3.30.565.60">
    <property type="match status" value="1"/>
</dbReference>
<sequence>MRPTILTSDDLFVVAVSVDDSSQLTCMKNGRVVHRVLKADGEPEVVTMYPYEFVSRLSSIGSYDYSAQPAPEAALSDLDSQARDMLREGIARTHADDEILSLSDVDFDGALGLTTSQTRDGDTVPTIAGIVMIGTKQALMHRVPTAVTTFQVMRDGSPVVDERLRMPLVRMFRRIEELLTPWNMQTEIMLGTQHANYNTYDNGAFREAVANAFCHRDYTIMAPVRFQLDEIGLTIANPGGFMRGVNFNNLLTVSPTPRNPRLADILKRCGYVERTGRGIDRIFARTVASGRPLPDYSQSTSEEVVLFLRNATVDEPFVHLVNDLSTKRGAPLPAESLITLAALHQYGMMNEEELTRRTSLDQERVSLSLHDLLSLNAVMSYGKNVYGPLNKKNRESNEHTVAQSNSDRIIQILQLLGGSASVPQIAKHYGKSYATTLRLLKRMESEGLVNHRGNTRMSEYFLAMTTN</sequence>
<dbReference type="SUPFAM" id="SSF46785">
    <property type="entry name" value="Winged helix' DNA-binding domain"/>
    <property type="match status" value="1"/>
</dbReference>
<keyword evidence="2" id="KW-1185">Reference proteome</keyword>
<dbReference type="InterPro" id="IPR038475">
    <property type="entry name" value="RecG_C_sf"/>
</dbReference>
<name>A0A261FSE7_9BIFI</name>
<dbReference type="CDD" id="cd00090">
    <property type="entry name" value="HTH_ARSR"/>
    <property type="match status" value="1"/>
</dbReference>
<gene>
    <name evidence="1" type="ORF">BHAP_2161</name>
</gene>
<organism evidence="1 2">
    <name type="scientific">Bifidobacterium hapali</name>
    <dbReference type="NCBI Taxonomy" id="1630172"/>
    <lineage>
        <taxon>Bacteria</taxon>
        <taxon>Bacillati</taxon>
        <taxon>Actinomycetota</taxon>
        <taxon>Actinomycetes</taxon>
        <taxon>Bifidobacteriales</taxon>
        <taxon>Bifidobacteriaceae</taxon>
        <taxon>Bifidobacterium</taxon>
    </lineage>
</organism>
<proteinExistence type="predicted"/>